<dbReference type="RefSeq" id="WP_056969273.1">
    <property type="nucleotide sequence ID" value="NZ_AYZK01000002.1"/>
</dbReference>
<dbReference type="AlphaFoldDB" id="A0A0R2C788"/>
<evidence type="ECO:0000256" key="4">
    <source>
        <dbReference type="ARBA" id="ARBA00023088"/>
    </source>
</evidence>
<evidence type="ECO:0000259" key="7">
    <source>
        <dbReference type="Pfam" id="PF00746"/>
    </source>
</evidence>
<feature type="compositionally biased region" description="Low complexity" evidence="5">
    <location>
        <begin position="64"/>
        <end position="123"/>
    </location>
</feature>
<sequence length="172" mass="17627">MPSLDGKSEAYKNAFSEGFTAGATEHFKALAAEQQAKKNADTASETFNEFRKQEDQALADKFATTETSTTTANGAQKTTGAQKATTDTNKTTGTAAKTTTPEPKALATKTTAADTKAAATTAAPMSRMAQKAAAKAYPSTGDDNNVVASALGVVAVMGALFGFAGTSLKKRA</sequence>
<keyword evidence="4" id="KW-0572">Peptidoglycan-anchor</keyword>
<feature type="domain" description="Gram-positive cocci surface proteins LPxTG" evidence="7">
    <location>
        <begin position="130"/>
        <end position="171"/>
    </location>
</feature>
<keyword evidence="3" id="KW-0732">Signal</keyword>
<accession>A0A0R2C788</accession>
<evidence type="ECO:0000313" key="9">
    <source>
        <dbReference type="Proteomes" id="UP000051789"/>
    </source>
</evidence>
<evidence type="ECO:0000313" key="8">
    <source>
        <dbReference type="EMBL" id="KRM87633.1"/>
    </source>
</evidence>
<feature type="transmembrane region" description="Helical" evidence="6">
    <location>
        <begin position="146"/>
        <end position="168"/>
    </location>
</feature>
<gene>
    <name evidence="8" type="ORF">FD19_GL001153</name>
</gene>
<keyword evidence="6" id="KW-0472">Membrane</keyword>
<dbReference type="InterPro" id="IPR019931">
    <property type="entry name" value="LPXTG_anchor"/>
</dbReference>
<dbReference type="NCBIfam" id="TIGR01167">
    <property type="entry name" value="LPXTG_anchor"/>
    <property type="match status" value="1"/>
</dbReference>
<keyword evidence="2" id="KW-0964">Secreted</keyword>
<name>A0A0R2C788_9LACO</name>
<dbReference type="EMBL" id="AYZK01000002">
    <property type="protein sequence ID" value="KRM87633.1"/>
    <property type="molecule type" value="Genomic_DNA"/>
</dbReference>
<evidence type="ECO:0000256" key="5">
    <source>
        <dbReference type="SAM" id="MobiDB-lite"/>
    </source>
</evidence>
<evidence type="ECO:0000256" key="6">
    <source>
        <dbReference type="SAM" id="Phobius"/>
    </source>
</evidence>
<reference evidence="8 9" key="1">
    <citation type="journal article" date="2015" name="Genome Announc.">
        <title>Expanding the biotechnology potential of lactobacilli through comparative genomics of 213 strains and associated genera.</title>
        <authorList>
            <person name="Sun Z."/>
            <person name="Harris H.M."/>
            <person name="McCann A."/>
            <person name="Guo C."/>
            <person name="Argimon S."/>
            <person name="Zhang W."/>
            <person name="Yang X."/>
            <person name="Jeffery I.B."/>
            <person name="Cooney J.C."/>
            <person name="Kagawa T.F."/>
            <person name="Liu W."/>
            <person name="Song Y."/>
            <person name="Salvetti E."/>
            <person name="Wrobel A."/>
            <person name="Rasinkangas P."/>
            <person name="Parkhill J."/>
            <person name="Rea M.C."/>
            <person name="O'Sullivan O."/>
            <person name="Ritari J."/>
            <person name="Douillard F.P."/>
            <person name="Paul Ross R."/>
            <person name="Yang R."/>
            <person name="Briner A.E."/>
            <person name="Felis G.E."/>
            <person name="de Vos W.M."/>
            <person name="Barrangou R."/>
            <person name="Klaenhammer T.R."/>
            <person name="Caufield P.W."/>
            <person name="Cui Y."/>
            <person name="Zhang H."/>
            <person name="O'Toole P.W."/>
        </authorList>
    </citation>
    <scope>NUCLEOTIDE SEQUENCE [LARGE SCALE GENOMIC DNA]</scope>
    <source>
        <strain evidence="8 9">DSM 22698</strain>
    </source>
</reference>
<feature type="region of interest" description="Disordered" evidence="5">
    <location>
        <begin position="33"/>
        <end position="126"/>
    </location>
</feature>
<keyword evidence="9" id="KW-1185">Reference proteome</keyword>
<evidence type="ECO:0000256" key="2">
    <source>
        <dbReference type="ARBA" id="ARBA00022525"/>
    </source>
</evidence>
<organism evidence="8 9">
    <name type="scientific">Lacticaseibacillus thailandensis DSM 22698 = JCM 13996</name>
    <dbReference type="NCBI Taxonomy" id="1423810"/>
    <lineage>
        <taxon>Bacteria</taxon>
        <taxon>Bacillati</taxon>
        <taxon>Bacillota</taxon>
        <taxon>Bacilli</taxon>
        <taxon>Lactobacillales</taxon>
        <taxon>Lactobacillaceae</taxon>
        <taxon>Lacticaseibacillus</taxon>
    </lineage>
</organism>
<dbReference type="Proteomes" id="UP000051789">
    <property type="component" value="Unassembled WGS sequence"/>
</dbReference>
<dbReference type="Pfam" id="PF00746">
    <property type="entry name" value="Gram_pos_anchor"/>
    <property type="match status" value="1"/>
</dbReference>
<evidence type="ECO:0000256" key="1">
    <source>
        <dbReference type="ARBA" id="ARBA00022512"/>
    </source>
</evidence>
<comment type="caution">
    <text evidence="8">The sequence shown here is derived from an EMBL/GenBank/DDBJ whole genome shotgun (WGS) entry which is preliminary data.</text>
</comment>
<proteinExistence type="predicted"/>
<keyword evidence="1" id="KW-0134">Cell wall</keyword>
<evidence type="ECO:0000256" key="3">
    <source>
        <dbReference type="ARBA" id="ARBA00022729"/>
    </source>
</evidence>
<protein>
    <recommendedName>
        <fullName evidence="7">Gram-positive cocci surface proteins LPxTG domain-containing protein</fullName>
    </recommendedName>
</protein>
<keyword evidence="6" id="KW-1133">Transmembrane helix</keyword>
<dbReference type="PATRIC" id="fig|1423810.4.peg.1184"/>
<keyword evidence="6" id="KW-0812">Transmembrane</keyword>